<evidence type="ECO:0000259" key="9">
    <source>
        <dbReference type="Pfam" id="PF02838"/>
    </source>
</evidence>
<dbReference type="Pfam" id="PF00754">
    <property type="entry name" value="F5_F8_type_C"/>
    <property type="match status" value="1"/>
</dbReference>
<evidence type="ECO:0000256" key="3">
    <source>
        <dbReference type="ARBA" id="ARBA00012663"/>
    </source>
</evidence>
<evidence type="ECO:0000256" key="5">
    <source>
        <dbReference type="ARBA" id="ARBA00023295"/>
    </source>
</evidence>
<sequence>MPKTKLFFIFSLMYFFTSNYSFSQSISIIPKPVSVQLTQEKFTLNSSTSILQTSASFSKNVQFLQEALHSLTPFSFPILENTPSNFIQISIDTTKVSQKEGYQLVISKNSIQLTGHDEVGVFYGIQSLIQIVYQSKNQGFNLSGCRIDDYPRFTYRGLHLDVGRNFFPLSFLKKYIDLLAFYKINTFHWHLTDDQGWRIEIKKYPRLQSVAAFRDETIIGHKKDSPHRFDGKKYGGFYGQDEVKELVKYASEKYVTIIPEIEMPGHAQAALSAYPHLGCVSGSYKTATFWGVFDDVFCAGNDSTFTFLQDVLDEVIPLFPSKYIHIGGDECPKTRWKVCPKCQKRIKDEHLADEHELQSYFIQRMEKYLNSKNRELIGWDEILEGGLSPKATVMSWRSEAGGIAAAKQKHEVIMTPESHLYLDYYQSLHADEPTAAASFTPLSKVYSYEPFSSELNQDDEQYIKGVQANIWTEYTPQPEQVEYMVFPRALALSEIAWSPKTHKNYDDFLSRLRQHRNILQQKKVNFFDRFEEITYHFSMEKSGKSIVHFSTTLPNAKIHYTVNGKAPTSNDKVYQNQLIINKSGILKAQIFVGKKAYGKVFEQAFEYHKAIAKNVILKHQPKANYNPTTPFALTNGLTGNARYNNSQWVGFSGEDVEATIDLGNIQSISTVGLNLLKYHWQRMWEPNVLIFSISEDGNSYKEVYRTSNFPANGINQIRAKITPVKARFIKVQAENKGIIPAGEYGAGGKAWLLIDEIYVD</sequence>
<dbReference type="InterPro" id="IPR000421">
    <property type="entry name" value="FA58C"/>
</dbReference>
<reference evidence="11 12" key="1">
    <citation type="submission" date="2023-12" db="EMBL/GenBank/DDBJ databases">
        <title>Novel species of the genus Arcicella isolated from rivers.</title>
        <authorList>
            <person name="Lu H."/>
        </authorList>
    </citation>
    <scope>NUCLEOTIDE SEQUENCE [LARGE SCALE GENOMIC DNA]</scope>
    <source>
        <strain evidence="11 12">DC2W</strain>
    </source>
</reference>
<dbReference type="RefSeq" id="WP_323329135.1">
    <property type="nucleotide sequence ID" value="NZ_JAYGIL010000012.1"/>
</dbReference>
<dbReference type="Proteomes" id="UP001303899">
    <property type="component" value="Unassembled WGS sequence"/>
</dbReference>
<evidence type="ECO:0000313" key="12">
    <source>
        <dbReference type="Proteomes" id="UP001303899"/>
    </source>
</evidence>
<dbReference type="InterPro" id="IPR059177">
    <property type="entry name" value="GH29D-like_dom"/>
</dbReference>
<dbReference type="Gene3D" id="3.30.379.10">
    <property type="entry name" value="Chitobiase/beta-hexosaminidase domain 2-like"/>
    <property type="match status" value="1"/>
</dbReference>
<evidence type="ECO:0000313" key="11">
    <source>
        <dbReference type="EMBL" id="MEA5403542.1"/>
    </source>
</evidence>
<evidence type="ECO:0000256" key="4">
    <source>
        <dbReference type="ARBA" id="ARBA00022801"/>
    </source>
</evidence>
<dbReference type="CDD" id="cd06563">
    <property type="entry name" value="GH20_chitobiase-like"/>
    <property type="match status" value="1"/>
</dbReference>
<dbReference type="InterPro" id="IPR029018">
    <property type="entry name" value="Hex-like_dom2"/>
</dbReference>
<protein>
    <recommendedName>
        <fullName evidence="3">beta-N-acetylhexosaminidase</fullName>
        <ecNumber evidence="3">3.2.1.52</ecNumber>
    </recommendedName>
</protein>
<dbReference type="SUPFAM" id="SSF55545">
    <property type="entry name" value="beta-N-acetylhexosaminidase-like domain"/>
    <property type="match status" value="1"/>
</dbReference>
<feature type="domain" description="Beta-hexosaminidase bacterial type N-terminal" evidence="9">
    <location>
        <begin position="26"/>
        <end position="150"/>
    </location>
</feature>
<feature type="domain" description="F5/8 type C" evidence="8">
    <location>
        <begin position="638"/>
        <end position="735"/>
    </location>
</feature>
<dbReference type="EC" id="3.2.1.52" evidence="3"/>
<comment type="catalytic activity">
    <reaction evidence="1">
        <text>Hydrolysis of terminal non-reducing N-acetyl-D-hexosamine residues in N-acetyl-beta-D-hexosaminides.</text>
        <dbReference type="EC" id="3.2.1.52"/>
    </reaction>
</comment>
<keyword evidence="6" id="KW-0732">Signal</keyword>
<dbReference type="Pfam" id="PF13290">
    <property type="entry name" value="CHB_HEX_C_1"/>
    <property type="match status" value="1"/>
</dbReference>
<organism evidence="11 12">
    <name type="scientific">Arcicella gelida</name>
    <dbReference type="NCBI Taxonomy" id="2984195"/>
    <lineage>
        <taxon>Bacteria</taxon>
        <taxon>Pseudomonadati</taxon>
        <taxon>Bacteroidota</taxon>
        <taxon>Cytophagia</taxon>
        <taxon>Cytophagales</taxon>
        <taxon>Flectobacillaceae</taxon>
        <taxon>Arcicella</taxon>
    </lineage>
</organism>
<gene>
    <name evidence="11" type="ORF">VB776_11520</name>
</gene>
<evidence type="ECO:0000256" key="6">
    <source>
        <dbReference type="SAM" id="SignalP"/>
    </source>
</evidence>
<dbReference type="GO" id="GO:0016787">
    <property type="term" value="F:hydrolase activity"/>
    <property type="evidence" value="ECO:0007669"/>
    <property type="project" value="UniProtKB-KW"/>
</dbReference>
<keyword evidence="5" id="KW-0326">Glycosidase</keyword>
<dbReference type="Pfam" id="PF02838">
    <property type="entry name" value="Glyco_hydro_20b"/>
    <property type="match status" value="1"/>
</dbReference>
<name>A0ABU5S4V9_9BACT</name>
<feature type="chain" id="PRO_5046708565" description="beta-N-acetylhexosaminidase" evidence="6">
    <location>
        <begin position="24"/>
        <end position="760"/>
    </location>
</feature>
<dbReference type="InterPro" id="IPR015882">
    <property type="entry name" value="HEX_bac_N"/>
</dbReference>
<dbReference type="Gene3D" id="3.20.20.80">
    <property type="entry name" value="Glycosidases"/>
    <property type="match status" value="1"/>
</dbReference>
<accession>A0ABU5S4V9</accession>
<dbReference type="PANTHER" id="PTHR22600">
    <property type="entry name" value="BETA-HEXOSAMINIDASE"/>
    <property type="match status" value="1"/>
</dbReference>
<dbReference type="EMBL" id="JAYGIL010000012">
    <property type="protein sequence ID" value="MEA5403542.1"/>
    <property type="molecule type" value="Genomic_DNA"/>
</dbReference>
<evidence type="ECO:0000259" key="10">
    <source>
        <dbReference type="Pfam" id="PF13290"/>
    </source>
</evidence>
<evidence type="ECO:0000259" key="7">
    <source>
        <dbReference type="Pfam" id="PF00728"/>
    </source>
</evidence>
<keyword evidence="12" id="KW-1185">Reference proteome</keyword>
<evidence type="ECO:0000256" key="2">
    <source>
        <dbReference type="ARBA" id="ARBA00006285"/>
    </source>
</evidence>
<proteinExistence type="inferred from homology"/>
<comment type="similarity">
    <text evidence="2">Belongs to the glycosyl hydrolase 20 family.</text>
</comment>
<dbReference type="InterPro" id="IPR025705">
    <property type="entry name" value="Beta_hexosaminidase_sua/sub"/>
</dbReference>
<evidence type="ECO:0000256" key="1">
    <source>
        <dbReference type="ARBA" id="ARBA00001231"/>
    </source>
</evidence>
<dbReference type="Gene3D" id="2.60.120.260">
    <property type="entry name" value="Galactose-binding domain-like"/>
    <property type="match status" value="1"/>
</dbReference>
<dbReference type="SUPFAM" id="SSF51445">
    <property type="entry name" value="(Trans)glycosidases"/>
    <property type="match status" value="1"/>
</dbReference>
<feature type="signal peptide" evidence="6">
    <location>
        <begin position="1"/>
        <end position="23"/>
    </location>
</feature>
<keyword evidence="4 11" id="KW-0378">Hydrolase</keyword>
<comment type="caution">
    <text evidence="11">The sequence shown here is derived from an EMBL/GenBank/DDBJ whole genome shotgun (WGS) entry which is preliminary data.</text>
</comment>
<dbReference type="InterPro" id="IPR017853">
    <property type="entry name" value="GH"/>
</dbReference>
<dbReference type="InterPro" id="IPR015883">
    <property type="entry name" value="Glyco_hydro_20_cat"/>
</dbReference>
<dbReference type="PANTHER" id="PTHR22600:SF57">
    <property type="entry name" value="BETA-N-ACETYLHEXOSAMINIDASE"/>
    <property type="match status" value="1"/>
</dbReference>
<feature type="domain" description="Glycoside hydrolase family 20 catalytic" evidence="7">
    <location>
        <begin position="153"/>
        <end position="499"/>
    </location>
</feature>
<dbReference type="Pfam" id="PF00728">
    <property type="entry name" value="Glyco_hydro_20"/>
    <property type="match status" value="1"/>
</dbReference>
<dbReference type="PRINTS" id="PR00738">
    <property type="entry name" value="GLHYDRLASE20"/>
</dbReference>
<evidence type="ECO:0000259" key="8">
    <source>
        <dbReference type="Pfam" id="PF00754"/>
    </source>
</evidence>
<feature type="domain" description="GH29D-like beta-sandwich" evidence="10">
    <location>
        <begin position="544"/>
        <end position="597"/>
    </location>
</feature>